<reference evidence="3 4" key="1">
    <citation type="journal article" date="2013" name="BMC Genomics">
        <title>The genome and transcriptome of the pine saprophyte Ophiostoma piceae, and a comparison with the bark beetle-associated pine pathogen Grosmannia clavigera.</title>
        <authorList>
            <person name="Haridas S."/>
            <person name="Wang Y."/>
            <person name="Lim L."/>
            <person name="Massoumi Alamouti S."/>
            <person name="Jackman S."/>
            <person name="Docking R."/>
            <person name="Robertson G."/>
            <person name="Birol I."/>
            <person name="Bohlmann J."/>
            <person name="Breuil C."/>
        </authorList>
    </citation>
    <scope>NUCLEOTIDE SEQUENCE [LARGE SCALE GENOMIC DNA]</scope>
    <source>
        <strain evidence="3 4">UAMH 11346</strain>
    </source>
</reference>
<accession>S3C6B1</accession>
<sequence length="468" mass="51071">MSQDPFSYLPRRIANAHHASGPFAFLNPTTRYLEVLATGAAPASATDAATKGKDHIDGAYQIWRSRDNRKGRHAVVLTHDFLRKQRRGGSDGTGDATPSKPISASIPRSSNSVRGVLHGLYKMLVRYPVWDVSYDVAIIFTIGSVVWVINSFFVWLPLAAPWTEFSGEETMAGGVSALVGATIFEVGAVLGLLEAVNENRADCFGWALEEALESGMLSLRPRPDNCQHGHGDRTRLLSRSQKRKKHRQHGNAVAGVGGQTITEANHEDMNGGSSSGSDAEAEAESATPSSQPTSKAALKHRRWTWWPTLHELRTVYAREMGFWGCAIQLFGATIFWISGFTGLPPIYNRLSAAAANGIFWLPQVVGGIGFIVSSVMFMLETQRKWYLPAPKMLGWHIGFWNLVGAIGFTLCGALGFGAAASDAVQYASTLSTFIGSWAFLIGSIIQWYESLDKYTILIQDSLPSHIPQ</sequence>
<feature type="transmembrane region" description="Helical" evidence="2">
    <location>
        <begin position="320"/>
        <end position="338"/>
    </location>
</feature>
<keyword evidence="2" id="KW-0472">Membrane</keyword>
<feature type="transmembrane region" description="Helical" evidence="2">
    <location>
        <begin position="170"/>
        <end position="193"/>
    </location>
</feature>
<dbReference type="EMBL" id="KE148149">
    <property type="protein sequence ID" value="EPE08327.1"/>
    <property type="molecule type" value="Genomic_DNA"/>
</dbReference>
<keyword evidence="2" id="KW-1133">Transmembrane helix</keyword>
<protein>
    <submittedName>
        <fullName evidence="3">Integral membrane protein</fullName>
    </submittedName>
</protein>
<dbReference type="HOGENOM" id="CLU_027441_0_0_1"/>
<feature type="transmembrane region" description="Helical" evidence="2">
    <location>
        <begin position="132"/>
        <end position="158"/>
    </location>
</feature>
<dbReference type="OrthoDB" id="2603at2759"/>
<feature type="compositionally biased region" description="Basic residues" evidence="1">
    <location>
        <begin position="240"/>
        <end position="249"/>
    </location>
</feature>
<feature type="region of interest" description="Disordered" evidence="1">
    <location>
        <begin position="221"/>
        <end position="295"/>
    </location>
</feature>
<keyword evidence="4" id="KW-1185">Reference proteome</keyword>
<dbReference type="VEuPathDB" id="FungiDB:F503_01110"/>
<name>S3C6B1_OPHP1</name>
<dbReference type="OMA" id="APPSHNE"/>
<dbReference type="AlphaFoldDB" id="S3C6B1"/>
<keyword evidence="2" id="KW-0812">Transmembrane</keyword>
<evidence type="ECO:0000313" key="3">
    <source>
        <dbReference type="EMBL" id="EPE08327.1"/>
    </source>
</evidence>
<feature type="compositionally biased region" description="Low complexity" evidence="1">
    <location>
        <begin position="271"/>
        <end position="290"/>
    </location>
</feature>
<dbReference type="STRING" id="1262450.S3C6B1"/>
<organism evidence="3 4">
    <name type="scientific">Ophiostoma piceae (strain UAMH 11346)</name>
    <name type="common">Sap stain fungus</name>
    <dbReference type="NCBI Taxonomy" id="1262450"/>
    <lineage>
        <taxon>Eukaryota</taxon>
        <taxon>Fungi</taxon>
        <taxon>Dikarya</taxon>
        <taxon>Ascomycota</taxon>
        <taxon>Pezizomycotina</taxon>
        <taxon>Sordariomycetes</taxon>
        <taxon>Sordariomycetidae</taxon>
        <taxon>Ophiostomatales</taxon>
        <taxon>Ophiostomataceae</taxon>
        <taxon>Ophiostoma</taxon>
    </lineage>
</organism>
<dbReference type="Proteomes" id="UP000016923">
    <property type="component" value="Unassembled WGS sequence"/>
</dbReference>
<feature type="compositionally biased region" description="Basic and acidic residues" evidence="1">
    <location>
        <begin position="221"/>
        <end position="235"/>
    </location>
</feature>
<evidence type="ECO:0000256" key="2">
    <source>
        <dbReference type="SAM" id="Phobius"/>
    </source>
</evidence>
<feature type="transmembrane region" description="Helical" evidence="2">
    <location>
        <begin position="426"/>
        <end position="448"/>
    </location>
</feature>
<feature type="transmembrane region" description="Helical" evidence="2">
    <location>
        <begin position="399"/>
        <end position="420"/>
    </location>
</feature>
<feature type="region of interest" description="Disordered" evidence="1">
    <location>
        <begin position="85"/>
        <end position="108"/>
    </location>
</feature>
<evidence type="ECO:0000256" key="1">
    <source>
        <dbReference type="SAM" id="MobiDB-lite"/>
    </source>
</evidence>
<feature type="transmembrane region" description="Helical" evidence="2">
    <location>
        <begin position="358"/>
        <end position="379"/>
    </location>
</feature>
<evidence type="ECO:0000313" key="4">
    <source>
        <dbReference type="Proteomes" id="UP000016923"/>
    </source>
</evidence>
<dbReference type="eggNOG" id="ENOG502QWIR">
    <property type="taxonomic scope" value="Eukaryota"/>
</dbReference>
<gene>
    <name evidence="3" type="ORF">F503_01110</name>
</gene>
<proteinExistence type="predicted"/>